<sequence>MPKHLVLFSDGTGNSAGKLFKTNVWRLYQAVDLSDPANPKQPRQFAFYDDGVGTSTFKPLAIAGGGFGVGLARNVVDLYLFLCRMYTPGDKIYVFGFSRGAFTVRVLIGLIMTEGLLRYRGSERDLERLAWDAYRAFRRKRFPSHWGIKMLRNLRDRVLNARDLLRGNTPYAEAERIGHPGSRSPIEVEFLGVWDTVDAYGLPVDQLTRAIDKFILPLTMRDYNLSPRVKHARHALALDDERNAFHPRLWNEAPDSQNPEQGTANANRRSRHIDGERISQVWFCGMHANVGGGYADDSLSYVPLQWIMSEAHKHGLRLEPSIWQDLIALSDENGKLYDSRHGIASYYCYNPRRIDRLNRTDMVRVPRTKVHESVLRRIKVDPNGYAPISLPANFSVVRIDGSIVNLEQYLTQMNAKPGNNNVSATPKRWMKGFRAAREDVYNTVWRRRVAYFLTLFVSLALAAMPLFAPAQASCTETLCVVSRHITLLDYVLPSFASTWTSSFATNPNLFLPLLLALLICMAWGKRLDTLIRDKMRRVWYSVTPLKPNSVASMPQLKKPTLRDRAIQRLRTHIAYKAFMYFLGYQLLPFVFVLAILLGVVMFMGQPLFAWAASSGALCQAPENGASERATFWFDTREPCAYSGMRVQQGRSYEVSMQVPDQWRWSDSTIAASPGGFECPLEFPTSWLMAVSTPARRHMGQPWFQTMVRVGANGNESYALPIKPPALLPPEKCPLKPKIKAWPKGWRCPPDAVTVEGGRVFTSSFTASANGPLFFYVNDAVGWPFFSDYLYRNNQGCARVTIKAITPTP</sequence>
<keyword evidence="2" id="KW-1185">Reference proteome</keyword>
<dbReference type="Proteomes" id="UP001615411">
    <property type="component" value="Unassembled WGS sequence"/>
</dbReference>
<name>A0ACC7LNT7_9PSED</name>
<evidence type="ECO:0000313" key="2">
    <source>
        <dbReference type="Proteomes" id="UP001615411"/>
    </source>
</evidence>
<protein>
    <submittedName>
        <fullName evidence="1">DUF2235 domain-containing protein</fullName>
    </submittedName>
</protein>
<reference evidence="1" key="1">
    <citation type="submission" date="2024-10" db="EMBL/GenBank/DDBJ databases">
        <title>Aeromonas and Pseudomonas from the Cagarras Archipelago, Rio de Janeiro, Brazil.</title>
        <authorList>
            <person name="Canellas A.L.B."/>
            <person name="Laport M.S."/>
        </authorList>
    </citation>
    <scope>NUCLEOTIDE SEQUENCE</scope>
    <source>
        <strain evidence="1">ACP-7</strain>
    </source>
</reference>
<gene>
    <name evidence="1" type="ORF">ACIKP7_00025</name>
</gene>
<evidence type="ECO:0000313" key="1">
    <source>
        <dbReference type="EMBL" id="MFJ1336508.1"/>
    </source>
</evidence>
<dbReference type="EMBL" id="JBIUGF010000001">
    <property type="protein sequence ID" value="MFJ1336508.1"/>
    <property type="molecule type" value="Genomic_DNA"/>
</dbReference>
<proteinExistence type="predicted"/>
<organism evidence="1 2">
    <name type="scientific">Pseudomonas caricapapayae</name>
    <dbReference type="NCBI Taxonomy" id="46678"/>
    <lineage>
        <taxon>Bacteria</taxon>
        <taxon>Pseudomonadati</taxon>
        <taxon>Pseudomonadota</taxon>
        <taxon>Gammaproteobacteria</taxon>
        <taxon>Pseudomonadales</taxon>
        <taxon>Pseudomonadaceae</taxon>
        <taxon>Pseudomonas</taxon>
    </lineage>
</organism>
<accession>A0ACC7LNT7</accession>
<comment type="caution">
    <text evidence="1">The sequence shown here is derived from an EMBL/GenBank/DDBJ whole genome shotgun (WGS) entry which is preliminary data.</text>
</comment>